<dbReference type="InterPro" id="IPR002941">
    <property type="entry name" value="DNA_methylase_N4/N6"/>
</dbReference>
<dbReference type="EC" id="2.1.1.72" evidence="2"/>
<feature type="domain" description="DNA methylase N-4/N-6" evidence="7">
    <location>
        <begin position="123"/>
        <end position="476"/>
    </location>
</feature>
<dbReference type="RefSeq" id="WP_112058693.1">
    <property type="nucleotide sequence ID" value="NZ_UAWL01000006.1"/>
</dbReference>
<evidence type="ECO:0000313" key="10">
    <source>
        <dbReference type="Proteomes" id="UP000250166"/>
    </source>
</evidence>
<keyword evidence="5" id="KW-0949">S-adenosyl-L-methionine</keyword>
<evidence type="ECO:0000256" key="3">
    <source>
        <dbReference type="ARBA" id="ARBA00022603"/>
    </source>
</evidence>
<evidence type="ECO:0000256" key="6">
    <source>
        <dbReference type="ARBA" id="ARBA00047942"/>
    </source>
</evidence>
<reference evidence="9 10" key="1">
    <citation type="submission" date="2018-06" db="EMBL/GenBank/DDBJ databases">
        <authorList>
            <consortium name="Pathogen Informatics"/>
            <person name="Doyle S."/>
        </authorList>
    </citation>
    <scope>NUCLEOTIDE SEQUENCE [LARGE SCALE GENOMIC DNA]</scope>
    <source>
        <strain evidence="9 10">NCTC13102</strain>
    </source>
</reference>
<keyword evidence="4" id="KW-0808">Transferase</keyword>
<comment type="catalytic activity">
    <reaction evidence="6">
        <text>a 2'-deoxyadenosine in DNA + S-adenosyl-L-methionine = an N(6)-methyl-2'-deoxyadenosine in DNA + S-adenosyl-L-homocysteine + H(+)</text>
        <dbReference type="Rhea" id="RHEA:15197"/>
        <dbReference type="Rhea" id="RHEA-COMP:12418"/>
        <dbReference type="Rhea" id="RHEA-COMP:12419"/>
        <dbReference type="ChEBI" id="CHEBI:15378"/>
        <dbReference type="ChEBI" id="CHEBI:57856"/>
        <dbReference type="ChEBI" id="CHEBI:59789"/>
        <dbReference type="ChEBI" id="CHEBI:90615"/>
        <dbReference type="ChEBI" id="CHEBI:90616"/>
        <dbReference type="EC" id="2.1.1.72"/>
    </reaction>
</comment>
<dbReference type="AlphaFoldDB" id="A0A2X3BD58"/>
<dbReference type="PROSITE" id="PS00092">
    <property type="entry name" value="N6_MTASE"/>
    <property type="match status" value="1"/>
</dbReference>
<evidence type="ECO:0000256" key="2">
    <source>
        <dbReference type="ARBA" id="ARBA00011900"/>
    </source>
</evidence>
<dbReference type="GO" id="GO:0003677">
    <property type="term" value="F:DNA binding"/>
    <property type="evidence" value="ECO:0007669"/>
    <property type="project" value="InterPro"/>
</dbReference>
<dbReference type="REBASE" id="431312">
    <property type="entry name" value="M.Hfe13102ORF1258P"/>
</dbReference>
<evidence type="ECO:0000259" key="7">
    <source>
        <dbReference type="Pfam" id="PF01555"/>
    </source>
</evidence>
<keyword evidence="3" id="KW-0489">Methyltransferase</keyword>
<proteinExistence type="inferred from homology"/>
<organism evidence="9 10">
    <name type="scientific">Helicobacter fennelliae</name>
    <dbReference type="NCBI Taxonomy" id="215"/>
    <lineage>
        <taxon>Bacteria</taxon>
        <taxon>Pseudomonadati</taxon>
        <taxon>Campylobacterota</taxon>
        <taxon>Epsilonproteobacteria</taxon>
        <taxon>Campylobacterales</taxon>
        <taxon>Helicobacteraceae</taxon>
        <taxon>Helicobacter</taxon>
    </lineage>
</organism>
<feature type="domain" description="Type III R-M EcoP15I C-terminal" evidence="8">
    <location>
        <begin position="551"/>
        <end position="645"/>
    </location>
</feature>
<gene>
    <name evidence="9" type="ORF">NCTC13102_01258</name>
</gene>
<evidence type="ECO:0000256" key="1">
    <source>
        <dbReference type="ARBA" id="ARBA00006594"/>
    </source>
</evidence>
<dbReference type="InterPro" id="IPR029063">
    <property type="entry name" value="SAM-dependent_MTases_sf"/>
</dbReference>
<dbReference type="InterPro" id="IPR002295">
    <property type="entry name" value="N4/N6-MTase_EcoPI_Mod-like"/>
</dbReference>
<dbReference type="Pfam" id="PF01555">
    <property type="entry name" value="N6_N4_Mtase"/>
    <property type="match status" value="1"/>
</dbReference>
<protein>
    <recommendedName>
        <fullName evidence="2">site-specific DNA-methyltransferase (adenine-specific)</fullName>
        <ecNumber evidence="2">2.1.1.72</ecNumber>
    </recommendedName>
</protein>
<dbReference type="PIRSF" id="PIRSF015855">
    <property type="entry name" value="TypeIII_Mtase_mKpnI"/>
    <property type="match status" value="1"/>
</dbReference>
<name>A0A2X3BD58_9HELI</name>
<evidence type="ECO:0000256" key="4">
    <source>
        <dbReference type="ARBA" id="ARBA00022679"/>
    </source>
</evidence>
<accession>A0A2X3BD58</accession>
<evidence type="ECO:0000256" key="5">
    <source>
        <dbReference type="ARBA" id="ARBA00022691"/>
    </source>
</evidence>
<dbReference type="SUPFAM" id="SSF53335">
    <property type="entry name" value="S-adenosyl-L-methionine-dependent methyltransferases"/>
    <property type="match status" value="1"/>
</dbReference>
<dbReference type="GO" id="GO:0009007">
    <property type="term" value="F:site-specific DNA-methyltransferase (adenine-specific) activity"/>
    <property type="evidence" value="ECO:0007669"/>
    <property type="project" value="UniProtKB-EC"/>
</dbReference>
<sequence length="655" mass="74907">MLDRFHALKEHFPQCFDKNGDLMPHKLQKAILDLAQEINAQANTATQDLENEATFSLSKESYSLNWLGKSYAKLLRHLPTHTLIAQDSAHNAQPQNANSKNVLIKGDNLEVLKHLKNAYYRKVKMIYIDPPYNTGNGDFIYNDERSFTPQSLAQMANIELEEASSILNLTLKNSSTHSAWLSFMYPRLYIARQLLRDDGVIFISIDDNEQANLKLLCDEIFGEENFVSCFVWEKTQHFGRQKLNYYSNSEYVLCYAKNLYDSDKQQRLLIENIQTAFDDAPLYNASNNKHTMTFPKKSCIFNIKDGIYTQSDEQDKYELLNSVIVKNQTNENEFQISFKSRWSNQTLQDELEKGAKVLIKSTKFSPRMIYADNKEFIVSPKTLIFTNDKNPFCAKFKNIKVGTNENGSAEISNLLGKEIFSYPKPTSLLFYLAGISTTPNSNDIILDFFAGSGTTAQAVMELNAQDKGNREFILVQLDEVIDKSKSKTAYEFCKNELGSENPTIFDITKERIKRASAKIAQNLNLDLGFKIYELRENDFDSQNGALFKEVDKNALLESFRLQDSTPLSVENQTIDLGGYKAIRAGEKLYLLNSGFEMKHLQKLISLIDAQKDFVIKEISYLNDTFESARIREIEEGIKSYSNKKGLKILVRARFA</sequence>
<evidence type="ECO:0000259" key="8">
    <source>
        <dbReference type="Pfam" id="PF18273"/>
    </source>
</evidence>
<dbReference type="GO" id="GO:0032259">
    <property type="term" value="P:methylation"/>
    <property type="evidence" value="ECO:0007669"/>
    <property type="project" value="UniProtKB-KW"/>
</dbReference>
<comment type="similarity">
    <text evidence="1">Belongs to the N(4)/N(6)-methyltransferase family.</text>
</comment>
<evidence type="ECO:0000313" key="9">
    <source>
        <dbReference type="EMBL" id="SQB98791.1"/>
    </source>
</evidence>
<dbReference type="InterPro" id="IPR002052">
    <property type="entry name" value="DNA_methylase_N6_adenine_CS"/>
</dbReference>
<dbReference type="InterPro" id="IPR041405">
    <property type="entry name" value="T3RM_EcoP15I_C"/>
</dbReference>
<dbReference type="Proteomes" id="UP000250166">
    <property type="component" value="Unassembled WGS sequence"/>
</dbReference>
<dbReference type="PRINTS" id="PR00506">
    <property type="entry name" value="D21N6MTFRASE"/>
</dbReference>
<dbReference type="Pfam" id="PF18273">
    <property type="entry name" value="T3RM_EcoP15I_C"/>
    <property type="match status" value="1"/>
</dbReference>
<dbReference type="EMBL" id="UAWL01000006">
    <property type="protein sequence ID" value="SQB98791.1"/>
    <property type="molecule type" value="Genomic_DNA"/>
</dbReference>
<dbReference type="Gene3D" id="3.40.50.150">
    <property type="entry name" value="Vaccinia Virus protein VP39"/>
    <property type="match status" value="1"/>
</dbReference>
<dbReference type="GO" id="GO:0008170">
    <property type="term" value="F:N-methyltransferase activity"/>
    <property type="evidence" value="ECO:0007669"/>
    <property type="project" value="InterPro"/>
</dbReference>